<evidence type="ECO:0000313" key="4">
    <source>
        <dbReference type="EMBL" id="CAK9037359.1"/>
    </source>
</evidence>
<reference evidence="4 5" key="1">
    <citation type="submission" date="2024-02" db="EMBL/GenBank/DDBJ databases">
        <authorList>
            <person name="Chen Y."/>
            <person name="Shah S."/>
            <person name="Dougan E. K."/>
            <person name="Thang M."/>
            <person name="Chan C."/>
        </authorList>
    </citation>
    <scope>NUCLEOTIDE SEQUENCE [LARGE SCALE GENOMIC DNA]</scope>
</reference>
<feature type="region of interest" description="Disordered" evidence="3">
    <location>
        <begin position="168"/>
        <end position="192"/>
    </location>
</feature>
<dbReference type="Gene3D" id="1.25.40.10">
    <property type="entry name" value="Tetratricopeptide repeat domain"/>
    <property type="match status" value="3"/>
</dbReference>
<feature type="region of interest" description="Disordered" evidence="3">
    <location>
        <begin position="323"/>
        <end position="391"/>
    </location>
</feature>
<evidence type="ECO:0000256" key="2">
    <source>
        <dbReference type="PROSITE-ProRule" id="PRU00708"/>
    </source>
</evidence>
<feature type="repeat" description="PPR" evidence="2">
    <location>
        <begin position="770"/>
        <end position="804"/>
    </location>
</feature>
<dbReference type="Proteomes" id="UP001642484">
    <property type="component" value="Unassembled WGS sequence"/>
</dbReference>
<dbReference type="PANTHER" id="PTHR47447:SF17">
    <property type="entry name" value="OS12G0638900 PROTEIN"/>
    <property type="match status" value="1"/>
</dbReference>
<organism evidence="4 5">
    <name type="scientific">Durusdinium trenchii</name>
    <dbReference type="NCBI Taxonomy" id="1381693"/>
    <lineage>
        <taxon>Eukaryota</taxon>
        <taxon>Sar</taxon>
        <taxon>Alveolata</taxon>
        <taxon>Dinophyceae</taxon>
        <taxon>Suessiales</taxon>
        <taxon>Symbiodiniaceae</taxon>
        <taxon>Durusdinium</taxon>
    </lineage>
</organism>
<dbReference type="EMBL" id="CAXAMN010012147">
    <property type="protein sequence ID" value="CAK9037359.1"/>
    <property type="molecule type" value="Genomic_DNA"/>
</dbReference>
<accession>A0ABP0LGX7</accession>
<dbReference type="Pfam" id="PF13041">
    <property type="entry name" value="PPR_2"/>
    <property type="match status" value="1"/>
</dbReference>
<name>A0ABP0LGX7_9DINO</name>
<dbReference type="PROSITE" id="PS51375">
    <property type="entry name" value="PPR"/>
    <property type="match status" value="1"/>
</dbReference>
<sequence>MDTKLLDPCDAQMPEGWTCVAPPFSAIVPGGTWKEYPHLSSRRLFSESIRARASPLEERLRSLGQDPRCLICTTGVGYSADLGGPKHWQKLGEIGEQTVIESILHRYWHRFPVPGGEIAFNELLGEVRVFKAAPAANAQPAAPQPTAPQAAPVAAPVAPVNAWANYQPVTGSDGRPQELDHPTTSVSVKSKSLDPLTLQEEGRWHCIYEPCSMCTKPNGDWQAYGHLSSKKIFKERMTDRANAFANYVYEAARIEVTCQICTAARGYGEHLGAGAHYGKLSKDYVPDGVCVATVRERLWNEVQIPNGFIRINELDGAIEVARCSQRSSPEPTPEAPAQQSSAQPKAAPCQPLVRDQTQAATQSQAGAQWPRAEQQAPLPQRPTQAQQPPAMWTEAQLPVQPSQPTQQPVRGMPQSQFVGSPTLVQQTAAPRTSETQPLVQPSCQPVPMPQPAHPVPDMPQSQFHSPCFDHGAGAGTGEYIHPSGLPVTFGPVPPTSATAVQRDWDEFSEYSVRACSPDPVIVSEASYQIFWCKDRASLAKVRILEQQLAVLDAEAKLTCSICEDSVFVRELSSHLRSKKHFEQLMMLMHTIVVDKQADEHRLNQRIQGEMVLHHLEVTLVEPKSHITEVNAGWSVRALQGAPWSFSRLQLRRSQTLSWEFRYGLGTLRAERRSVPATNSVISACGKGRQWMMSMSLLMEMSQKELQADEVSWNSLLSAFEKGTQWQRALLLVDAEVSLSRMALNASISACANASAWKEALAVFESIKEKDVVTYNSSITACTKGRQAGRSLRLFSEMKALQLRPDQVTHGAVLNACEKAALWVEALHLLAQEPPPTIVLVNMVASACEKGHQWQQALAVLQAAKRHRLRADSTTLNAAMAACLRGEEWSRSLEFFHRMQRGRGPTLHSYAEALSSLHQAQRWEDALRLFAEVSHQSDRHVLGAAFRAAALCWPEAGLGV</sequence>
<proteinExistence type="predicted"/>
<dbReference type="InterPro" id="IPR002885">
    <property type="entry name" value="PPR_rpt"/>
</dbReference>
<dbReference type="PANTHER" id="PTHR47447">
    <property type="entry name" value="OS03G0856100 PROTEIN"/>
    <property type="match status" value="1"/>
</dbReference>
<comment type="caution">
    <text evidence="4">The sequence shown here is derived from an EMBL/GenBank/DDBJ whole genome shotgun (WGS) entry which is preliminary data.</text>
</comment>
<protein>
    <recommendedName>
        <fullName evidence="6">Pentatricopeptide repeat-containing protein, chloroplastic</fullName>
    </recommendedName>
</protein>
<gene>
    <name evidence="4" type="ORF">CCMP2556_LOCUS20653</name>
</gene>
<feature type="compositionally biased region" description="Low complexity" evidence="3">
    <location>
        <begin position="335"/>
        <end position="391"/>
    </location>
</feature>
<dbReference type="InterPro" id="IPR011990">
    <property type="entry name" value="TPR-like_helical_dom_sf"/>
</dbReference>
<keyword evidence="5" id="KW-1185">Reference proteome</keyword>
<evidence type="ECO:0008006" key="6">
    <source>
        <dbReference type="Google" id="ProtNLM"/>
    </source>
</evidence>
<evidence type="ECO:0000256" key="1">
    <source>
        <dbReference type="ARBA" id="ARBA00022737"/>
    </source>
</evidence>
<evidence type="ECO:0000313" key="5">
    <source>
        <dbReference type="Proteomes" id="UP001642484"/>
    </source>
</evidence>
<keyword evidence="1" id="KW-0677">Repeat</keyword>
<evidence type="ECO:0000256" key="3">
    <source>
        <dbReference type="SAM" id="MobiDB-lite"/>
    </source>
</evidence>
<dbReference type="Pfam" id="PF01535">
    <property type="entry name" value="PPR"/>
    <property type="match status" value="1"/>
</dbReference>